<feature type="compositionally biased region" description="Low complexity" evidence="1">
    <location>
        <begin position="136"/>
        <end position="154"/>
    </location>
</feature>
<keyword evidence="3" id="KW-1185">Reference proteome</keyword>
<protein>
    <submittedName>
        <fullName evidence="2">Uncharacterized protein</fullName>
    </submittedName>
</protein>
<feature type="region of interest" description="Disordered" evidence="1">
    <location>
        <begin position="135"/>
        <end position="154"/>
    </location>
</feature>
<organism evidence="2 3">
    <name type="scientific">Mycolicibacterium helvum</name>
    <dbReference type="NCBI Taxonomy" id="1534349"/>
    <lineage>
        <taxon>Bacteria</taxon>
        <taxon>Bacillati</taxon>
        <taxon>Actinomycetota</taxon>
        <taxon>Actinomycetes</taxon>
        <taxon>Mycobacteriales</taxon>
        <taxon>Mycobacteriaceae</taxon>
        <taxon>Mycolicibacterium</taxon>
    </lineage>
</organism>
<feature type="region of interest" description="Disordered" evidence="1">
    <location>
        <begin position="1"/>
        <end position="39"/>
    </location>
</feature>
<accession>A0A7I7TBB3</accession>
<name>A0A7I7TBB3_9MYCO</name>
<reference evidence="2 3" key="1">
    <citation type="journal article" date="2019" name="Emerg. Microbes Infect.">
        <title>Comprehensive subspecies identification of 175 nontuberculous mycobacteria species based on 7547 genomic profiles.</title>
        <authorList>
            <person name="Matsumoto Y."/>
            <person name="Kinjo T."/>
            <person name="Motooka D."/>
            <person name="Nabeya D."/>
            <person name="Jung N."/>
            <person name="Uechi K."/>
            <person name="Horii T."/>
            <person name="Iida T."/>
            <person name="Fujita J."/>
            <person name="Nakamura S."/>
        </authorList>
    </citation>
    <scope>NUCLEOTIDE SEQUENCE [LARGE SCALE GENOMIC DNA]</scope>
    <source>
        <strain evidence="2 3">JCM 30396</strain>
    </source>
</reference>
<sequence>MGFEAVPSPTKNRRSAPGYQPLTEDAAGPDTERADAVPLTGAEDAEAETVDDDAFEDETTLSTAVLPAAADEVLERWELPLPGEEPFPSRALRAAAREPRDGADDVAGPAEADGAWELEPVESEDLPVSANAAGIAATAEPTPSATASAPTWPT</sequence>
<dbReference type="EMBL" id="AP022596">
    <property type="protein sequence ID" value="BBY65739.1"/>
    <property type="molecule type" value="Genomic_DNA"/>
</dbReference>
<feature type="region of interest" description="Disordered" evidence="1">
    <location>
        <begin position="94"/>
        <end position="121"/>
    </location>
</feature>
<gene>
    <name evidence="2" type="ORF">MHEL_39820</name>
</gene>
<dbReference type="KEGG" id="mhev:MHEL_39820"/>
<proteinExistence type="predicted"/>
<evidence type="ECO:0000256" key="1">
    <source>
        <dbReference type="SAM" id="MobiDB-lite"/>
    </source>
</evidence>
<evidence type="ECO:0000313" key="2">
    <source>
        <dbReference type="EMBL" id="BBY65739.1"/>
    </source>
</evidence>
<dbReference type="Proteomes" id="UP000467148">
    <property type="component" value="Chromosome"/>
</dbReference>
<dbReference type="AlphaFoldDB" id="A0A7I7TBB3"/>
<evidence type="ECO:0000313" key="3">
    <source>
        <dbReference type="Proteomes" id="UP000467148"/>
    </source>
</evidence>